<dbReference type="NCBIfam" id="TIGR01552">
    <property type="entry name" value="phd_fam"/>
    <property type="match status" value="1"/>
</dbReference>
<proteinExistence type="inferred from homology"/>
<protein>
    <recommendedName>
        <fullName evidence="2">Antitoxin</fullName>
    </recommendedName>
</protein>
<dbReference type="PANTHER" id="PTHR35377">
    <property type="entry name" value="ANTITOXIN VAPB49-RELATED-RELATED"/>
    <property type="match status" value="1"/>
</dbReference>
<dbReference type="Proteomes" id="UP000075635">
    <property type="component" value="Unassembled WGS sequence"/>
</dbReference>
<comment type="function">
    <text evidence="2">Antitoxin component of a type II toxin-antitoxin (TA) system.</text>
</comment>
<dbReference type="SUPFAM" id="SSF143120">
    <property type="entry name" value="YefM-like"/>
    <property type="match status" value="1"/>
</dbReference>
<feature type="region of interest" description="Disordered" evidence="3">
    <location>
        <begin position="56"/>
        <end position="81"/>
    </location>
</feature>
<organism evidence="4 5">
    <name type="scientific">Sorangium cellulosum</name>
    <name type="common">Polyangium cellulosum</name>
    <dbReference type="NCBI Taxonomy" id="56"/>
    <lineage>
        <taxon>Bacteria</taxon>
        <taxon>Pseudomonadati</taxon>
        <taxon>Myxococcota</taxon>
        <taxon>Polyangia</taxon>
        <taxon>Polyangiales</taxon>
        <taxon>Polyangiaceae</taxon>
        <taxon>Sorangium</taxon>
    </lineage>
</organism>
<evidence type="ECO:0000313" key="4">
    <source>
        <dbReference type="EMBL" id="KYF92330.1"/>
    </source>
</evidence>
<dbReference type="InterPro" id="IPR006442">
    <property type="entry name" value="Antitoxin_Phd/YefM"/>
</dbReference>
<comment type="caution">
    <text evidence="4">The sequence shown here is derived from an EMBL/GenBank/DDBJ whole genome shotgun (WGS) entry which is preliminary data.</text>
</comment>
<evidence type="ECO:0000256" key="1">
    <source>
        <dbReference type="ARBA" id="ARBA00009981"/>
    </source>
</evidence>
<comment type="similarity">
    <text evidence="1 2">Belongs to the phD/YefM antitoxin family.</text>
</comment>
<evidence type="ECO:0000256" key="2">
    <source>
        <dbReference type="RuleBase" id="RU362080"/>
    </source>
</evidence>
<sequence>MKTIGVRELRQRASVVLREVENGETFEVTDRGRPVAVLSPVADKSPLDRLRAAGDVSVPSGKLDDLPPPLPLAPGQTPPSIALARLRADER</sequence>
<dbReference type="InterPro" id="IPR051416">
    <property type="entry name" value="phD-YefM_TA_antitoxins"/>
</dbReference>
<evidence type="ECO:0000256" key="3">
    <source>
        <dbReference type="SAM" id="MobiDB-lite"/>
    </source>
</evidence>
<dbReference type="GO" id="GO:0097351">
    <property type="term" value="F:toxin sequestering activity"/>
    <property type="evidence" value="ECO:0007669"/>
    <property type="project" value="TreeGrafter"/>
</dbReference>
<dbReference type="Gene3D" id="3.40.1620.10">
    <property type="entry name" value="YefM-like domain"/>
    <property type="match status" value="1"/>
</dbReference>
<dbReference type="InterPro" id="IPR036165">
    <property type="entry name" value="YefM-like_sf"/>
</dbReference>
<dbReference type="PANTHER" id="PTHR35377:SF5">
    <property type="entry name" value="ANTITOXIN VAPB46"/>
    <property type="match status" value="1"/>
</dbReference>
<reference evidence="4 5" key="1">
    <citation type="submission" date="2014-02" db="EMBL/GenBank/DDBJ databases">
        <title>The small core and large imbalanced accessory genome model reveals a collaborative survival strategy of Sorangium cellulosum strains in nature.</title>
        <authorList>
            <person name="Han K."/>
            <person name="Peng R."/>
            <person name="Blom J."/>
            <person name="Li Y.-Z."/>
        </authorList>
    </citation>
    <scope>NUCLEOTIDE SEQUENCE [LARGE SCALE GENOMIC DNA]</scope>
    <source>
        <strain evidence="4 5">So0011-07</strain>
    </source>
</reference>
<evidence type="ECO:0000313" key="5">
    <source>
        <dbReference type="Proteomes" id="UP000075635"/>
    </source>
</evidence>
<dbReference type="EMBL" id="JEMB01000932">
    <property type="protein sequence ID" value="KYF92330.1"/>
    <property type="molecule type" value="Genomic_DNA"/>
</dbReference>
<name>A0A150SIZ5_SORCE</name>
<dbReference type="AlphaFoldDB" id="A0A150SIZ5"/>
<accession>A0A150SIZ5</accession>
<gene>
    <name evidence="4" type="ORF">BE17_36180</name>
</gene>
<dbReference type="Pfam" id="PF02604">
    <property type="entry name" value="PhdYeFM_antitox"/>
    <property type="match status" value="1"/>
</dbReference>